<organism evidence="6 7">
    <name type="scientific">Zwartia hollandica</name>
    <dbReference type="NCBI Taxonomy" id="324606"/>
    <lineage>
        <taxon>Bacteria</taxon>
        <taxon>Pseudomonadati</taxon>
        <taxon>Pseudomonadota</taxon>
        <taxon>Betaproteobacteria</taxon>
        <taxon>Burkholderiales</taxon>
        <taxon>Alcaligenaceae</taxon>
        <taxon>Zwartia</taxon>
    </lineage>
</organism>
<evidence type="ECO:0000313" key="6">
    <source>
        <dbReference type="EMBL" id="MBZ1349274.1"/>
    </source>
</evidence>
<name>A0A953N8V6_9BURK</name>
<feature type="domain" description="FdhE N-terminal" evidence="3">
    <location>
        <begin position="23"/>
        <end position="174"/>
    </location>
</feature>
<comment type="similarity">
    <text evidence="2">Belongs to the FdhE family.</text>
</comment>
<feature type="domain" description="FdhE central" evidence="4">
    <location>
        <begin position="189"/>
        <end position="226"/>
    </location>
</feature>
<gene>
    <name evidence="2 6" type="primary">fdhE</name>
    <name evidence="6" type="ORF">KZZ10_01320</name>
</gene>
<protein>
    <recommendedName>
        <fullName evidence="2">Protein FdhE homolog</fullName>
    </recommendedName>
</protein>
<accession>A0A953N8V6</accession>
<keyword evidence="1 2" id="KW-0963">Cytoplasm</keyword>
<dbReference type="InterPro" id="IPR056796">
    <property type="entry name" value="FdhE_C"/>
</dbReference>
<dbReference type="HAMAP" id="MF_00611">
    <property type="entry name" value="FdeH"/>
    <property type="match status" value="1"/>
</dbReference>
<evidence type="ECO:0000259" key="5">
    <source>
        <dbReference type="Pfam" id="PF24860"/>
    </source>
</evidence>
<evidence type="ECO:0000259" key="4">
    <source>
        <dbReference type="Pfam" id="PF24859"/>
    </source>
</evidence>
<evidence type="ECO:0000259" key="3">
    <source>
        <dbReference type="Pfam" id="PF04216"/>
    </source>
</evidence>
<dbReference type="NCBIfam" id="TIGR01562">
    <property type="entry name" value="FdhE"/>
    <property type="match status" value="1"/>
</dbReference>
<dbReference type="Proteomes" id="UP000739565">
    <property type="component" value="Unassembled WGS sequence"/>
</dbReference>
<comment type="function">
    <text evidence="2">Necessary for formate dehydrogenase activity.</text>
</comment>
<dbReference type="CDD" id="cd16341">
    <property type="entry name" value="FdhE"/>
    <property type="match status" value="1"/>
</dbReference>
<dbReference type="PIRSF" id="PIRSF018296">
    <property type="entry name" value="Format_dh_formtn"/>
    <property type="match status" value="1"/>
</dbReference>
<dbReference type="InterPro" id="IPR056774">
    <property type="entry name" value="FdhE_N"/>
</dbReference>
<keyword evidence="7" id="KW-1185">Reference proteome</keyword>
<dbReference type="EMBL" id="JAHXRI010000001">
    <property type="protein sequence ID" value="MBZ1349274.1"/>
    <property type="molecule type" value="Genomic_DNA"/>
</dbReference>
<dbReference type="GO" id="GO:0008199">
    <property type="term" value="F:ferric iron binding"/>
    <property type="evidence" value="ECO:0007669"/>
    <property type="project" value="TreeGrafter"/>
</dbReference>
<dbReference type="Pfam" id="PF24860">
    <property type="entry name" value="FdhE_C"/>
    <property type="match status" value="1"/>
</dbReference>
<dbReference type="InterPro" id="IPR006452">
    <property type="entry name" value="Formate_DH_accessory"/>
</dbReference>
<evidence type="ECO:0000256" key="2">
    <source>
        <dbReference type="HAMAP-Rule" id="MF_00611"/>
    </source>
</evidence>
<dbReference type="SUPFAM" id="SSF144020">
    <property type="entry name" value="FdhE-like"/>
    <property type="match status" value="1"/>
</dbReference>
<dbReference type="PANTHER" id="PTHR37689">
    <property type="entry name" value="PROTEIN FDHE"/>
    <property type="match status" value="1"/>
</dbReference>
<dbReference type="GO" id="GO:0005829">
    <property type="term" value="C:cytosol"/>
    <property type="evidence" value="ECO:0007669"/>
    <property type="project" value="TreeGrafter"/>
</dbReference>
<dbReference type="PANTHER" id="PTHR37689:SF1">
    <property type="entry name" value="PROTEIN FDHE"/>
    <property type="match status" value="1"/>
</dbReference>
<comment type="caution">
    <text evidence="6">The sequence shown here is derived from an EMBL/GenBank/DDBJ whole genome shotgun (WGS) entry which is preliminary data.</text>
</comment>
<dbReference type="Pfam" id="PF04216">
    <property type="entry name" value="FdhE_N"/>
    <property type="match status" value="1"/>
</dbReference>
<dbReference type="RefSeq" id="WP_259659684.1">
    <property type="nucleotide sequence ID" value="NZ_JAHXRI010000001.1"/>
</dbReference>
<dbReference type="Pfam" id="PF24859">
    <property type="entry name" value="FdhE_central"/>
    <property type="match status" value="1"/>
</dbReference>
<dbReference type="Gene3D" id="3.90.1670.10">
    <property type="entry name" value="FdhE-like domain"/>
    <property type="match status" value="1"/>
</dbReference>
<reference evidence="6" key="1">
    <citation type="submission" date="2021-07" db="EMBL/GenBank/DDBJ databases">
        <title>New genus and species of the family Alcaligenaceae.</title>
        <authorList>
            <person name="Hahn M.W."/>
        </authorList>
    </citation>
    <scope>NUCLEOTIDE SEQUENCE</scope>
    <source>
        <strain evidence="6">LF4-65</strain>
    </source>
</reference>
<dbReference type="GO" id="GO:0051604">
    <property type="term" value="P:protein maturation"/>
    <property type="evidence" value="ECO:0007669"/>
    <property type="project" value="TreeGrafter"/>
</dbReference>
<comment type="subcellular location">
    <subcellularLocation>
        <location evidence="2">Cytoplasm</location>
    </subcellularLocation>
</comment>
<proteinExistence type="inferred from homology"/>
<evidence type="ECO:0000256" key="1">
    <source>
        <dbReference type="ARBA" id="ARBA00022490"/>
    </source>
</evidence>
<dbReference type="InterPro" id="IPR024064">
    <property type="entry name" value="FdhE-like_sf"/>
</dbReference>
<sequence>MTVSAIKLIQPGEIQGMPEDDTPLLVVMDARQAFQDRATRLAQLAATHTDSAWLGFCAQLAQAQVDALGSVETVALDETVVQESFKHSVPPLSISTWKPDARWSVVLAALEASLRKQGLPDGVRAALDRLVALPLSEQHKQAQALLAAEEQLVAADLAPFIGAALQLLWTCEAKLVSSFTHLHKGENGLCPVCGSHPVTSVLRVGDRDGHRYLVCSLCASEWYAPRARCTNCDTPKEVSRLGETPDSLVQGECCDDCGGYIKIMFQSKEPLMDPSADDLATLNLDLALASEGYQRTGRNLFFVTGQDEPSKSD</sequence>
<feature type="domain" description="FdhE C-terminal" evidence="5">
    <location>
        <begin position="228"/>
        <end position="302"/>
    </location>
</feature>
<evidence type="ECO:0000313" key="7">
    <source>
        <dbReference type="Proteomes" id="UP000739565"/>
    </source>
</evidence>
<dbReference type="InterPro" id="IPR056797">
    <property type="entry name" value="FdhE_central"/>
</dbReference>
<dbReference type="AlphaFoldDB" id="A0A953N8V6"/>